<feature type="transmembrane region" description="Helical" evidence="7">
    <location>
        <begin position="173"/>
        <end position="195"/>
    </location>
</feature>
<evidence type="ECO:0000256" key="7">
    <source>
        <dbReference type="SAM" id="Phobius"/>
    </source>
</evidence>
<dbReference type="SMART" id="SM00287">
    <property type="entry name" value="SH3b"/>
    <property type="match status" value="1"/>
</dbReference>
<evidence type="ECO:0000256" key="4">
    <source>
        <dbReference type="ARBA" id="ARBA00022989"/>
    </source>
</evidence>
<sequence length="208" mass="23194">MIKRLIFLLAFTMHFSLQAQEVSETDSSDDAASDTTSAYISDDLFIYMHSGPGTNYRILGSVTAGSAISVLNTDDDAGFTEISDERDRTGWVKSEFVSDSSIRFQLSELQDQLDSAQSSTQDQSDSILRLESQLRAAEQANIELEQQLEEQVQKAAQLEQQLSLQTTDADKEMFYRGAIVAGSGLLLGILLTLLLRRKKRSDALYDRY</sequence>
<evidence type="ECO:0000256" key="1">
    <source>
        <dbReference type="ARBA" id="ARBA00004167"/>
    </source>
</evidence>
<organism evidence="10 11">
    <name type="scientific">Planctobacterium marinum</name>
    <dbReference type="NCBI Taxonomy" id="1631968"/>
    <lineage>
        <taxon>Bacteria</taxon>
        <taxon>Pseudomonadati</taxon>
        <taxon>Pseudomonadota</taxon>
        <taxon>Gammaproteobacteria</taxon>
        <taxon>Alteromonadales</taxon>
        <taxon>Alteromonadaceae</taxon>
        <taxon>Planctobacterium</taxon>
    </lineage>
</organism>
<dbReference type="Pfam" id="PF08239">
    <property type="entry name" value="SH3_3"/>
    <property type="match status" value="1"/>
</dbReference>
<keyword evidence="6" id="KW-0175">Coiled coil</keyword>
<dbReference type="KEGG" id="pmaw:MACH26_10830"/>
<dbReference type="Gene3D" id="2.30.30.40">
    <property type="entry name" value="SH3 Domains"/>
    <property type="match status" value="1"/>
</dbReference>
<dbReference type="AlphaFoldDB" id="A0AA48HN51"/>
<name>A0AA48HN51_9ALTE</name>
<feature type="coiled-coil region" evidence="6">
    <location>
        <begin position="127"/>
        <end position="168"/>
    </location>
</feature>
<dbReference type="Proteomes" id="UP001333710">
    <property type="component" value="Chromosome"/>
</dbReference>
<comment type="subcellular location">
    <subcellularLocation>
        <location evidence="1">Membrane</location>
        <topology evidence="1">Single-pass membrane protein</topology>
    </subcellularLocation>
</comment>
<evidence type="ECO:0000313" key="10">
    <source>
        <dbReference type="EMBL" id="BDX05562.1"/>
    </source>
</evidence>
<protein>
    <recommendedName>
        <fullName evidence="9">SH3b domain-containing protein</fullName>
    </recommendedName>
</protein>
<evidence type="ECO:0000256" key="6">
    <source>
        <dbReference type="SAM" id="Coils"/>
    </source>
</evidence>
<evidence type="ECO:0000256" key="3">
    <source>
        <dbReference type="ARBA" id="ARBA00022729"/>
    </source>
</evidence>
<keyword evidence="11" id="KW-1185">Reference proteome</keyword>
<accession>A0AA48HN51</accession>
<dbReference type="InterPro" id="IPR003646">
    <property type="entry name" value="SH3-like_bac-type"/>
</dbReference>
<evidence type="ECO:0000256" key="8">
    <source>
        <dbReference type="SAM" id="SignalP"/>
    </source>
</evidence>
<feature type="domain" description="SH3b" evidence="9">
    <location>
        <begin position="35"/>
        <end position="101"/>
    </location>
</feature>
<evidence type="ECO:0000259" key="9">
    <source>
        <dbReference type="PROSITE" id="PS51781"/>
    </source>
</evidence>
<keyword evidence="5 7" id="KW-0472">Membrane</keyword>
<dbReference type="GO" id="GO:0016020">
    <property type="term" value="C:membrane"/>
    <property type="evidence" value="ECO:0007669"/>
    <property type="project" value="UniProtKB-SubCell"/>
</dbReference>
<proteinExistence type="predicted"/>
<evidence type="ECO:0000313" key="11">
    <source>
        <dbReference type="Proteomes" id="UP001333710"/>
    </source>
</evidence>
<dbReference type="InterPro" id="IPR016476">
    <property type="entry name" value="SH3_dom_pro"/>
</dbReference>
<reference evidence="10" key="1">
    <citation type="submission" date="2023-01" db="EMBL/GenBank/DDBJ databases">
        <title>Complete genome sequence of Planctobacterium marinum strain Dej080120_11.</title>
        <authorList>
            <person name="Ueki S."/>
            <person name="Maruyama F."/>
        </authorList>
    </citation>
    <scope>NUCLEOTIDE SEQUENCE</scope>
    <source>
        <strain evidence="10">Dej080120_11</strain>
    </source>
</reference>
<gene>
    <name evidence="10" type="ORF">MACH26_10830</name>
</gene>
<evidence type="ECO:0000256" key="2">
    <source>
        <dbReference type="ARBA" id="ARBA00022692"/>
    </source>
</evidence>
<dbReference type="PROSITE" id="PS51781">
    <property type="entry name" value="SH3B"/>
    <property type="match status" value="1"/>
</dbReference>
<feature type="signal peptide" evidence="8">
    <location>
        <begin position="1"/>
        <end position="19"/>
    </location>
</feature>
<keyword evidence="4 7" id="KW-1133">Transmembrane helix</keyword>
<dbReference type="EMBL" id="AP027272">
    <property type="protein sequence ID" value="BDX05562.1"/>
    <property type="molecule type" value="Genomic_DNA"/>
</dbReference>
<dbReference type="NCBIfam" id="TIGR04211">
    <property type="entry name" value="SH3_and_anchor"/>
    <property type="match status" value="1"/>
</dbReference>
<keyword evidence="3 8" id="KW-0732">Signal</keyword>
<evidence type="ECO:0000256" key="5">
    <source>
        <dbReference type="ARBA" id="ARBA00023136"/>
    </source>
</evidence>
<feature type="chain" id="PRO_5041322225" description="SH3b domain-containing protein" evidence="8">
    <location>
        <begin position="20"/>
        <end position="208"/>
    </location>
</feature>
<keyword evidence="2 7" id="KW-0812">Transmembrane</keyword>